<protein>
    <submittedName>
        <fullName evidence="3">Penicillin-binding transpeptidase domain-containing protein</fullName>
    </submittedName>
</protein>
<reference evidence="3 4" key="1">
    <citation type="journal article" date="2023" name="Virus Evol.">
        <title>Computational host range prediction-The good, the bad, and the ugly.</title>
        <authorList>
            <person name="Howell A.A."/>
            <person name="Versoza C.J."/>
            <person name="Pfeifer S.P."/>
        </authorList>
    </citation>
    <scope>NUCLEOTIDE SEQUENCE [LARGE SCALE GENOMIC DNA]</scope>
    <source>
        <strain evidence="3 4">1610/1b</strain>
    </source>
</reference>
<dbReference type="InterPro" id="IPR050515">
    <property type="entry name" value="Beta-lactam/transpept"/>
</dbReference>
<organism evidence="3 4">
    <name type="scientific">Gordonia hydrophobica</name>
    <dbReference type="NCBI Taxonomy" id="40516"/>
    <lineage>
        <taxon>Bacteria</taxon>
        <taxon>Bacillati</taxon>
        <taxon>Actinomycetota</taxon>
        <taxon>Actinomycetes</taxon>
        <taxon>Mycobacteriales</taxon>
        <taxon>Gordoniaceae</taxon>
        <taxon>Gordonia</taxon>
    </lineage>
</organism>
<dbReference type="InterPro" id="IPR001460">
    <property type="entry name" value="PCN-bd_Tpept"/>
</dbReference>
<dbReference type="RefSeq" id="WP_066161668.1">
    <property type="nucleotide sequence ID" value="NZ_CP136137.1"/>
</dbReference>
<dbReference type="PROSITE" id="PS51257">
    <property type="entry name" value="PROKAR_LIPOPROTEIN"/>
    <property type="match status" value="1"/>
</dbReference>
<feature type="signal peptide" evidence="1">
    <location>
        <begin position="1"/>
        <end position="19"/>
    </location>
</feature>
<accession>A0ABZ2TX34</accession>
<dbReference type="SUPFAM" id="SSF56601">
    <property type="entry name" value="beta-lactamase/transpeptidase-like"/>
    <property type="match status" value="1"/>
</dbReference>
<proteinExistence type="predicted"/>
<dbReference type="EMBL" id="CP136137">
    <property type="protein sequence ID" value="WYY06048.1"/>
    <property type="molecule type" value="Genomic_DNA"/>
</dbReference>
<dbReference type="Gene3D" id="3.40.710.10">
    <property type="entry name" value="DD-peptidase/beta-lactamase superfamily"/>
    <property type="match status" value="1"/>
</dbReference>
<evidence type="ECO:0000313" key="3">
    <source>
        <dbReference type="EMBL" id="WYY06048.1"/>
    </source>
</evidence>
<evidence type="ECO:0000256" key="1">
    <source>
        <dbReference type="SAM" id="SignalP"/>
    </source>
</evidence>
<dbReference type="Pfam" id="PF00905">
    <property type="entry name" value="Transpeptidase"/>
    <property type="match status" value="1"/>
</dbReference>
<feature type="domain" description="Penicillin-binding protein transpeptidase" evidence="2">
    <location>
        <begin position="300"/>
        <end position="557"/>
    </location>
</feature>
<dbReference type="Proteomes" id="UP001479933">
    <property type="component" value="Chromosome"/>
</dbReference>
<evidence type="ECO:0000313" key="4">
    <source>
        <dbReference type="Proteomes" id="UP001479933"/>
    </source>
</evidence>
<keyword evidence="1" id="KW-0732">Signal</keyword>
<dbReference type="PANTHER" id="PTHR30627:SF24">
    <property type="entry name" value="PENICILLIN-BINDING PROTEIN 4B"/>
    <property type="match status" value="1"/>
</dbReference>
<feature type="chain" id="PRO_5045231218" evidence="1">
    <location>
        <begin position="20"/>
        <end position="578"/>
    </location>
</feature>
<evidence type="ECO:0000259" key="2">
    <source>
        <dbReference type="Pfam" id="PF00905"/>
    </source>
</evidence>
<name>A0ABZ2TX34_9ACTN</name>
<keyword evidence="4" id="KW-1185">Reference proteome</keyword>
<dbReference type="PANTHER" id="PTHR30627">
    <property type="entry name" value="PEPTIDOGLYCAN D,D-TRANSPEPTIDASE"/>
    <property type="match status" value="1"/>
</dbReference>
<gene>
    <name evidence="3" type="ORF">RVF87_13290</name>
</gene>
<sequence length="578" mass="59893">MRRLVLAVVLVLLAAVAVACGSEPSPAQRLAEALTSKNAAAAADATSDPTAATKAFTGTFDGMGDAKLQVSVTGDEDSGLSWTWKLPHDRTVEYDTSITEADGAVRWSPTLIHPKLTAGGRLLYSDDKTYDVPVVDRKGKPVMTWQEVTVVTLDPAHADSAREVAAKLTPVTQSITAASIRADLQDAKTPVTVVSLRAADAKKVGRLDGIAGVTTRTEGRLLTATKDLNSPVVSGLEEKWRASIDDAAGATVLLVDAAGKPTGQVQTFDGRTPTTVETTLDVSLMRAADAAVAKEKRPTMLVAIRPSTGGILAVAQNSAADKQGPIALTGLYPPGSTFKTITTAAALREGIAKPDSMLPCPGKQRFGDRVIPNDDEFDLGTVPLHTAFARSCNTTMAALSTRLDDTALTDTARMFGLGVDYTIPGVTTITGSVPAAKSETQKVENGIGQGTVTASPFGMAMVEASLAARRTVTPTLIQGQSTGENATPQDIPADVVDALRSMMRETVTAGTATALRDVRGLGGKTGTAEFGDGKHAHGWFTGVVGDLAFATLVVGGDSSSPAVQVSGDFVRAVDGITP</sequence>
<dbReference type="InterPro" id="IPR012338">
    <property type="entry name" value="Beta-lactam/transpept-like"/>
</dbReference>